<evidence type="ECO:0000256" key="4">
    <source>
        <dbReference type="ARBA" id="ARBA00023163"/>
    </source>
</evidence>
<proteinExistence type="predicted"/>
<dbReference type="Gene3D" id="3.40.1810.10">
    <property type="entry name" value="Transcription factor, MADS-box"/>
    <property type="match status" value="1"/>
</dbReference>
<evidence type="ECO:0000256" key="2">
    <source>
        <dbReference type="ARBA" id="ARBA00023015"/>
    </source>
</evidence>
<keyword evidence="7" id="KW-1185">Reference proteome</keyword>
<dbReference type="RefSeq" id="XP_031405745.1">
    <property type="nucleotide sequence ID" value="XM_031549885.1"/>
</dbReference>
<keyword evidence="2" id="KW-0805">Transcription regulation</keyword>
<dbReference type="AlphaFoldDB" id="A0A6P8EG21"/>
<organism evidence="7 8">
    <name type="scientific">Punica granatum</name>
    <name type="common">Pomegranate</name>
    <dbReference type="NCBI Taxonomy" id="22663"/>
    <lineage>
        <taxon>Eukaryota</taxon>
        <taxon>Viridiplantae</taxon>
        <taxon>Streptophyta</taxon>
        <taxon>Embryophyta</taxon>
        <taxon>Tracheophyta</taxon>
        <taxon>Spermatophyta</taxon>
        <taxon>Magnoliopsida</taxon>
        <taxon>eudicotyledons</taxon>
        <taxon>Gunneridae</taxon>
        <taxon>Pentapetalae</taxon>
        <taxon>rosids</taxon>
        <taxon>malvids</taxon>
        <taxon>Myrtales</taxon>
        <taxon>Lythraceae</taxon>
        <taxon>Punica</taxon>
    </lineage>
</organism>
<reference evidence="7" key="1">
    <citation type="journal article" date="2020" name="Plant Biotechnol. J.">
        <title>The pomegranate (Punica granatum L.) draft genome dissects genetic divergence between soft- and hard-seeded cultivars.</title>
        <authorList>
            <person name="Luo X."/>
            <person name="Li H."/>
            <person name="Wu Z."/>
            <person name="Yao W."/>
            <person name="Zhao P."/>
            <person name="Cao D."/>
            <person name="Yu H."/>
            <person name="Li K."/>
            <person name="Poudel K."/>
            <person name="Zhao D."/>
            <person name="Zhang F."/>
            <person name="Xia X."/>
            <person name="Chen L."/>
            <person name="Wang Q."/>
            <person name="Jing D."/>
            <person name="Cao S."/>
        </authorList>
    </citation>
    <scope>NUCLEOTIDE SEQUENCE [LARGE SCALE GENOMIC DNA]</scope>
    <source>
        <strain evidence="7">cv. Tunisia</strain>
    </source>
</reference>
<evidence type="ECO:0000259" key="6">
    <source>
        <dbReference type="PROSITE" id="PS50066"/>
    </source>
</evidence>
<comment type="subcellular location">
    <subcellularLocation>
        <location evidence="1">Nucleus</location>
    </subcellularLocation>
</comment>
<dbReference type="OrthoDB" id="1898716at2759"/>
<keyword evidence="3" id="KW-0238">DNA-binding</keyword>
<dbReference type="PANTHER" id="PTHR48019">
    <property type="entry name" value="SERUM RESPONSE FACTOR HOMOLOG"/>
    <property type="match status" value="1"/>
</dbReference>
<dbReference type="InterPro" id="IPR002100">
    <property type="entry name" value="TF_MADSbox"/>
</dbReference>
<keyword evidence="5" id="KW-0539">Nucleus</keyword>
<name>A0A6P8EG21_PUNGR</name>
<dbReference type="GeneID" id="116214482"/>
<dbReference type="InterPro" id="IPR050142">
    <property type="entry name" value="MADS-box/MEF2_TF"/>
</dbReference>
<dbReference type="GO" id="GO:0005634">
    <property type="term" value="C:nucleus"/>
    <property type="evidence" value="ECO:0007669"/>
    <property type="project" value="UniProtKB-SubCell"/>
</dbReference>
<evidence type="ECO:0000313" key="8">
    <source>
        <dbReference type="RefSeq" id="XP_031405745.1"/>
    </source>
</evidence>
<evidence type="ECO:0000313" key="7">
    <source>
        <dbReference type="Proteomes" id="UP000515151"/>
    </source>
</evidence>
<reference evidence="8" key="2">
    <citation type="submission" date="2025-08" db="UniProtKB">
        <authorList>
            <consortium name="RefSeq"/>
        </authorList>
    </citation>
    <scope>IDENTIFICATION</scope>
    <source>
        <tissue evidence="8">Leaf</tissue>
    </source>
</reference>
<gene>
    <name evidence="8" type="primary">LOC116214482</name>
</gene>
<evidence type="ECO:0000256" key="5">
    <source>
        <dbReference type="ARBA" id="ARBA00023242"/>
    </source>
</evidence>
<dbReference type="PROSITE" id="PS50066">
    <property type="entry name" value="MADS_BOX_2"/>
    <property type="match status" value="1"/>
</dbReference>
<accession>A0A6P8EG21</accession>
<keyword evidence="4" id="KW-0804">Transcription</keyword>
<dbReference type="Pfam" id="PF00319">
    <property type="entry name" value="SRF-TF"/>
    <property type="match status" value="1"/>
</dbReference>
<evidence type="ECO:0000256" key="1">
    <source>
        <dbReference type="ARBA" id="ARBA00004123"/>
    </source>
</evidence>
<sequence length="96" mass="10773">MENKINKQVTFAKRRNGLLKKAYELSVLCDAELSPSEKLLSSMSGDQAAKLKELEGNYKEVIDENCLVLSEYFKEVLGDKDEGRGVRVGVGVRVFF</sequence>
<dbReference type="GO" id="GO:0003677">
    <property type="term" value="F:DNA binding"/>
    <property type="evidence" value="ECO:0007669"/>
    <property type="project" value="UniProtKB-KW"/>
</dbReference>
<dbReference type="Proteomes" id="UP000515151">
    <property type="component" value="Chromosome 7"/>
</dbReference>
<protein>
    <submittedName>
        <fullName evidence="8">Agamous-like MADS-box protein AGL19</fullName>
    </submittedName>
</protein>
<feature type="domain" description="MADS-box" evidence="6">
    <location>
        <begin position="1"/>
        <end position="34"/>
    </location>
</feature>
<dbReference type="InterPro" id="IPR036879">
    <property type="entry name" value="TF_MADSbox_sf"/>
</dbReference>
<evidence type="ECO:0000256" key="3">
    <source>
        <dbReference type="ARBA" id="ARBA00023125"/>
    </source>
</evidence>
<dbReference type="SUPFAM" id="SSF55455">
    <property type="entry name" value="SRF-like"/>
    <property type="match status" value="1"/>
</dbReference>
<dbReference type="GO" id="GO:0046983">
    <property type="term" value="F:protein dimerization activity"/>
    <property type="evidence" value="ECO:0007669"/>
    <property type="project" value="InterPro"/>
</dbReference>
<dbReference type="SMART" id="SM00432">
    <property type="entry name" value="MADS"/>
    <property type="match status" value="1"/>
</dbReference>